<protein>
    <submittedName>
        <fullName evidence="1">Uncharacterized protein</fullName>
    </submittedName>
</protein>
<keyword evidence="2" id="KW-1185">Reference proteome</keyword>
<gene>
    <name evidence="1" type="primary">Necator_chrI.g3333</name>
    <name evidence="1" type="ORF">RB195_007204</name>
</gene>
<evidence type="ECO:0000313" key="2">
    <source>
        <dbReference type="Proteomes" id="UP001303046"/>
    </source>
</evidence>
<dbReference type="Proteomes" id="UP001303046">
    <property type="component" value="Unassembled WGS sequence"/>
</dbReference>
<organism evidence="1 2">
    <name type="scientific">Necator americanus</name>
    <name type="common">Human hookworm</name>
    <dbReference type="NCBI Taxonomy" id="51031"/>
    <lineage>
        <taxon>Eukaryota</taxon>
        <taxon>Metazoa</taxon>
        <taxon>Ecdysozoa</taxon>
        <taxon>Nematoda</taxon>
        <taxon>Chromadorea</taxon>
        <taxon>Rhabditida</taxon>
        <taxon>Rhabditina</taxon>
        <taxon>Rhabditomorpha</taxon>
        <taxon>Strongyloidea</taxon>
        <taxon>Ancylostomatidae</taxon>
        <taxon>Bunostominae</taxon>
        <taxon>Necator</taxon>
    </lineage>
</organism>
<accession>A0ABR1BZY9</accession>
<dbReference type="EMBL" id="JAVFWL010000001">
    <property type="protein sequence ID" value="KAK6730601.1"/>
    <property type="molecule type" value="Genomic_DNA"/>
</dbReference>
<name>A0ABR1BZY9_NECAM</name>
<evidence type="ECO:0000313" key="1">
    <source>
        <dbReference type="EMBL" id="KAK6730601.1"/>
    </source>
</evidence>
<reference evidence="1 2" key="1">
    <citation type="submission" date="2023-08" db="EMBL/GenBank/DDBJ databases">
        <title>A Necator americanus chromosomal reference genome.</title>
        <authorList>
            <person name="Ilik V."/>
            <person name="Petrzelkova K.J."/>
            <person name="Pardy F."/>
            <person name="Fuh T."/>
            <person name="Niatou-Singa F.S."/>
            <person name="Gouil Q."/>
            <person name="Baker L."/>
            <person name="Ritchie M.E."/>
            <person name="Jex A.R."/>
            <person name="Gazzola D."/>
            <person name="Li H."/>
            <person name="Toshio Fujiwara R."/>
            <person name="Zhan B."/>
            <person name="Aroian R.V."/>
            <person name="Pafco B."/>
            <person name="Schwarz E.M."/>
        </authorList>
    </citation>
    <scope>NUCLEOTIDE SEQUENCE [LARGE SCALE GENOMIC DNA]</scope>
    <source>
        <strain evidence="1 2">Aroian</strain>
        <tissue evidence="1">Whole animal</tissue>
    </source>
</reference>
<sequence>MFSTFYIVIEDIPTIGPQNSDAMCKFYTCHHQHIPLVRKETLVGSKMQPECQNAATFLAIDALVFCGTPLFVEHTIFENLRPKRDRLTKNADDTLRTTGMLPKKTKSRDIQDGNTVHIMAINGMTKQYSFTQDEWFKLKHA</sequence>
<comment type="caution">
    <text evidence="1">The sequence shown here is derived from an EMBL/GenBank/DDBJ whole genome shotgun (WGS) entry which is preliminary data.</text>
</comment>
<proteinExistence type="predicted"/>